<gene>
    <name evidence="2" type="ORF">M5X09_09205</name>
</gene>
<name>A0ABT4DR86_9BACL</name>
<protein>
    <submittedName>
        <fullName evidence="2">DUF4912 domain-containing protein</fullName>
    </submittedName>
</protein>
<evidence type="ECO:0000313" key="3">
    <source>
        <dbReference type="Proteomes" id="UP001207626"/>
    </source>
</evidence>
<keyword evidence="3" id="KW-1185">Reference proteome</keyword>
<organism evidence="2 3">
    <name type="scientific">Paenibacillus apiarius</name>
    <dbReference type="NCBI Taxonomy" id="46240"/>
    <lineage>
        <taxon>Bacteria</taxon>
        <taxon>Bacillati</taxon>
        <taxon>Bacillota</taxon>
        <taxon>Bacilli</taxon>
        <taxon>Bacillales</taxon>
        <taxon>Paenibacillaceae</taxon>
        <taxon>Paenibacillus</taxon>
    </lineage>
</organism>
<accession>A0ABT4DR86</accession>
<proteinExistence type="predicted"/>
<dbReference type="Pfam" id="PF16258">
    <property type="entry name" value="DUF4912"/>
    <property type="match status" value="1"/>
</dbReference>
<dbReference type="Proteomes" id="UP001207626">
    <property type="component" value="Unassembled WGS sequence"/>
</dbReference>
<dbReference type="EMBL" id="JAMDLW010000010">
    <property type="protein sequence ID" value="MCY9519859.1"/>
    <property type="molecule type" value="Genomic_DNA"/>
</dbReference>
<dbReference type="InterPro" id="IPR032585">
    <property type="entry name" value="DUF4912"/>
</dbReference>
<dbReference type="RefSeq" id="WP_176392797.1">
    <property type="nucleotide sequence ID" value="NZ_JAMDLV010000049.1"/>
</dbReference>
<evidence type="ECO:0000256" key="1">
    <source>
        <dbReference type="SAM" id="MobiDB-lite"/>
    </source>
</evidence>
<reference evidence="2 3" key="1">
    <citation type="submission" date="2022-05" db="EMBL/GenBank/DDBJ databases">
        <title>Genome Sequencing of Bee-Associated Microbes.</title>
        <authorList>
            <person name="Dunlap C."/>
        </authorList>
    </citation>
    <scope>NUCLEOTIDE SEQUENCE [LARGE SCALE GENOMIC DNA]</scope>
    <source>
        <strain evidence="2 3">NRRL NRS-1438</strain>
    </source>
</reference>
<sequence length="157" mass="17945">MVKDPYTLFAYWDITDRKRAATEQHYRMSWNRLTKKIRLYAVTDQQELQSGSVHYFDVNLEHLEQDRDSVYIHSIEPDQSYIADYGILNSSLQFIPVVRSAAIRTPRSLSAASADSEETAAARITSLSAQPPSSESSSPFEQFSAYTLYPNREGVRK</sequence>
<evidence type="ECO:0000313" key="2">
    <source>
        <dbReference type="EMBL" id="MCY9519859.1"/>
    </source>
</evidence>
<feature type="region of interest" description="Disordered" evidence="1">
    <location>
        <begin position="114"/>
        <end position="142"/>
    </location>
</feature>
<comment type="caution">
    <text evidence="2">The sequence shown here is derived from an EMBL/GenBank/DDBJ whole genome shotgun (WGS) entry which is preliminary data.</text>
</comment>